<dbReference type="EMBL" id="JBHUMK010000049">
    <property type="protein sequence ID" value="MFD2610054.1"/>
    <property type="molecule type" value="Genomic_DNA"/>
</dbReference>
<organism evidence="2 3">
    <name type="scientific">Deinococcus taklimakanensis</name>
    <dbReference type="NCBI Taxonomy" id="536443"/>
    <lineage>
        <taxon>Bacteria</taxon>
        <taxon>Thermotogati</taxon>
        <taxon>Deinococcota</taxon>
        <taxon>Deinococci</taxon>
        <taxon>Deinococcales</taxon>
        <taxon>Deinococcaceae</taxon>
        <taxon>Deinococcus</taxon>
    </lineage>
</organism>
<proteinExistence type="predicted"/>
<comment type="caution">
    <text evidence="2">The sequence shown here is derived from an EMBL/GenBank/DDBJ whole genome shotgun (WGS) entry which is preliminary data.</text>
</comment>
<name>A0ABW5P6H5_9DEIO</name>
<gene>
    <name evidence="2" type="ORF">ACFSR9_11495</name>
</gene>
<evidence type="ECO:0000313" key="2">
    <source>
        <dbReference type="EMBL" id="MFD2610054.1"/>
    </source>
</evidence>
<protein>
    <recommendedName>
        <fullName evidence="4">HTH marR-type domain-containing protein</fullName>
    </recommendedName>
</protein>
<sequence length="170" mass="18431">MTLPRPSPQQLAVSAVAGLASALIAYSALFVRGDLGGVMAYLRERGAVRRLEAAGADAAALSAARAHLRELGQRVGDPAFAAQTLPLALLLGLVVAVLAWRFFGRRERAQARPDIQERMLLRLAHRLGGRFTLGQLHEISPLTEAQAREVTARMVERGQLQRDGEGYRLS</sequence>
<evidence type="ECO:0000256" key="1">
    <source>
        <dbReference type="SAM" id="Phobius"/>
    </source>
</evidence>
<keyword evidence="3" id="KW-1185">Reference proteome</keyword>
<keyword evidence="1" id="KW-1133">Transmembrane helix</keyword>
<dbReference type="RefSeq" id="WP_386845916.1">
    <property type="nucleotide sequence ID" value="NZ_JBHUMK010000049.1"/>
</dbReference>
<feature type="transmembrane region" description="Helical" evidence="1">
    <location>
        <begin position="80"/>
        <end position="103"/>
    </location>
</feature>
<accession>A0ABW5P6H5</accession>
<evidence type="ECO:0000313" key="3">
    <source>
        <dbReference type="Proteomes" id="UP001597475"/>
    </source>
</evidence>
<evidence type="ECO:0008006" key="4">
    <source>
        <dbReference type="Google" id="ProtNLM"/>
    </source>
</evidence>
<keyword evidence="1" id="KW-0472">Membrane</keyword>
<dbReference type="Proteomes" id="UP001597475">
    <property type="component" value="Unassembled WGS sequence"/>
</dbReference>
<keyword evidence="1" id="KW-0812">Transmembrane</keyword>
<feature type="transmembrane region" description="Helical" evidence="1">
    <location>
        <begin position="12"/>
        <end position="31"/>
    </location>
</feature>
<reference evidence="3" key="1">
    <citation type="journal article" date="2019" name="Int. J. Syst. Evol. Microbiol.">
        <title>The Global Catalogue of Microorganisms (GCM) 10K type strain sequencing project: providing services to taxonomists for standard genome sequencing and annotation.</title>
        <authorList>
            <consortium name="The Broad Institute Genomics Platform"/>
            <consortium name="The Broad Institute Genome Sequencing Center for Infectious Disease"/>
            <person name="Wu L."/>
            <person name="Ma J."/>
        </authorList>
    </citation>
    <scope>NUCLEOTIDE SEQUENCE [LARGE SCALE GENOMIC DNA]</scope>
    <source>
        <strain evidence="3">KCTC 33842</strain>
    </source>
</reference>